<organism evidence="3 4">
    <name type="scientific">Thiohalocapsa halophila</name>
    <dbReference type="NCBI Taxonomy" id="69359"/>
    <lineage>
        <taxon>Bacteria</taxon>
        <taxon>Pseudomonadati</taxon>
        <taxon>Pseudomonadota</taxon>
        <taxon>Gammaproteobacteria</taxon>
        <taxon>Chromatiales</taxon>
        <taxon>Chromatiaceae</taxon>
        <taxon>Thiohalocapsa</taxon>
    </lineage>
</organism>
<dbReference type="InterPro" id="IPR041657">
    <property type="entry name" value="HTH_17"/>
</dbReference>
<proteinExistence type="predicted"/>
<gene>
    <name evidence="3" type="ORF">CKO31_24100</name>
</gene>
<evidence type="ECO:0000313" key="3">
    <source>
        <dbReference type="EMBL" id="MBK1633765.1"/>
    </source>
</evidence>
<feature type="compositionally biased region" description="Polar residues" evidence="1">
    <location>
        <begin position="179"/>
        <end position="189"/>
    </location>
</feature>
<evidence type="ECO:0000256" key="1">
    <source>
        <dbReference type="SAM" id="MobiDB-lite"/>
    </source>
</evidence>
<name>A0ABS1CPA6_9GAMM</name>
<protein>
    <recommendedName>
        <fullName evidence="2">Helix-turn-helix domain-containing protein</fullName>
    </recommendedName>
</protein>
<reference evidence="3 4" key="1">
    <citation type="journal article" date="2020" name="Microorganisms">
        <title>Osmotic Adaptation and Compatible Solute Biosynthesis of Phototrophic Bacteria as Revealed from Genome Analyses.</title>
        <authorList>
            <person name="Imhoff J.F."/>
            <person name="Rahn T."/>
            <person name="Kunzel S."/>
            <person name="Keller A."/>
            <person name="Neulinger S.C."/>
        </authorList>
    </citation>
    <scope>NUCLEOTIDE SEQUENCE [LARGE SCALE GENOMIC DNA]</scope>
    <source>
        <strain evidence="3 4">DSM 6210</strain>
    </source>
</reference>
<sequence length="189" mass="19282">MRRPAVVMSTTAQGRGCGWSSRTASAGRALPHCCGALCTSIRGAAMTEPLALTLEAAAEALSVSPRTVRRLLDAGELGRVKIGRAVRVSAASVRAYVERQTQVDKAAVGANTAGVRLPGGGQVETGACRTGAKTARSGGPATSTTAAAELDALLAQPIEPKRTRSKRNGRSKPTARATGKSSRAATSKS</sequence>
<evidence type="ECO:0000259" key="2">
    <source>
        <dbReference type="Pfam" id="PF12728"/>
    </source>
</evidence>
<dbReference type="InterPro" id="IPR010093">
    <property type="entry name" value="SinI_DNA-bd"/>
</dbReference>
<accession>A0ABS1CPA6</accession>
<feature type="domain" description="Helix-turn-helix" evidence="2">
    <location>
        <begin position="52"/>
        <end position="100"/>
    </location>
</feature>
<dbReference type="Pfam" id="PF12728">
    <property type="entry name" value="HTH_17"/>
    <property type="match status" value="1"/>
</dbReference>
<evidence type="ECO:0000313" key="4">
    <source>
        <dbReference type="Proteomes" id="UP000748752"/>
    </source>
</evidence>
<dbReference type="EMBL" id="NRRV01000116">
    <property type="protein sequence ID" value="MBK1633765.1"/>
    <property type="molecule type" value="Genomic_DNA"/>
</dbReference>
<dbReference type="Proteomes" id="UP000748752">
    <property type="component" value="Unassembled WGS sequence"/>
</dbReference>
<feature type="region of interest" description="Disordered" evidence="1">
    <location>
        <begin position="151"/>
        <end position="189"/>
    </location>
</feature>
<comment type="caution">
    <text evidence="3">The sequence shown here is derived from an EMBL/GenBank/DDBJ whole genome shotgun (WGS) entry which is preliminary data.</text>
</comment>
<keyword evidence="4" id="KW-1185">Reference proteome</keyword>
<dbReference type="NCBIfam" id="TIGR01764">
    <property type="entry name" value="excise"/>
    <property type="match status" value="1"/>
</dbReference>